<name>A0AAP2GWK1_9BACT</name>
<accession>A0AAP2GWK1</accession>
<evidence type="ECO:0000313" key="3">
    <source>
        <dbReference type="Proteomes" id="UP001319080"/>
    </source>
</evidence>
<keyword evidence="1" id="KW-1133">Transmembrane helix</keyword>
<keyword evidence="1" id="KW-0812">Transmembrane</keyword>
<dbReference type="RefSeq" id="WP_254086333.1">
    <property type="nucleotide sequence ID" value="NZ_JAHESE010000026.1"/>
</dbReference>
<keyword evidence="3" id="KW-1185">Reference proteome</keyword>
<protein>
    <submittedName>
        <fullName evidence="2">Uncharacterized protein</fullName>
    </submittedName>
</protein>
<dbReference type="AlphaFoldDB" id="A0AAP2GWK1"/>
<sequence>MKIKTHQINKEYTGEYFFILSKGNNAGKPLAQPCANCFVLLADDARQKEDLFWLCFGLWQGGFFLPFLCGSVIPFIHLGDLRKIISQAGEKVAQKPEPFAQAVQLLNRLSAHQENIKAQLKLIQEAKRALMHKLLK</sequence>
<dbReference type="Pfam" id="PF22105">
    <property type="entry name" value="DUF6943"/>
    <property type="match status" value="1"/>
</dbReference>
<dbReference type="Proteomes" id="UP001319080">
    <property type="component" value="Unassembled WGS sequence"/>
</dbReference>
<reference evidence="2 3" key="1">
    <citation type="submission" date="2021-05" db="EMBL/GenBank/DDBJ databases">
        <title>A Polyphasic approach of four new species of the genus Ohtaekwangia: Ohtaekwangia histidinii sp. nov., Ohtaekwangia cretensis sp. nov., Ohtaekwangia indiensis sp. nov., Ohtaekwangia reichenbachii sp. nov. from diverse environment.</title>
        <authorList>
            <person name="Octaviana S."/>
        </authorList>
    </citation>
    <scope>NUCLEOTIDE SEQUENCE [LARGE SCALE GENOMIC DNA]</scope>
    <source>
        <strain evidence="2 3">PWU5</strain>
    </source>
</reference>
<organism evidence="2 3">
    <name type="scientific">Dawidia cretensis</name>
    <dbReference type="NCBI Taxonomy" id="2782350"/>
    <lineage>
        <taxon>Bacteria</taxon>
        <taxon>Pseudomonadati</taxon>
        <taxon>Bacteroidota</taxon>
        <taxon>Cytophagia</taxon>
        <taxon>Cytophagales</taxon>
        <taxon>Chryseotaleaceae</taxon>
        <taxon>Dawidia</taxon>
    </lineage>
</organism>
<keyword evidence="1" id="KW-0472">Membrane</keyword>
<gene>
    <name evidence="2" type="ORF">KK062_21125</name>
</gene>
<feature type="transmembrane region" description="Helical" evidence="1">
    <location>
        <begin position="51"/>
        <end position="76"/>
    </location>
</feature>
<evidence type="ECO:0000313" key="2">
    <source>
        <dbReference type="EMBL" id="MBT1710757.1"/>
    </source>
</evidence>
<dbReference type="EMBL" id="JAHESE010000026">
    <property type="protein sequence ID" value="MBT1710757.1"/>
    <property type="molecule type" value="Genomic_DNA"/>
</dbReference>
<evidence type="ECO:0000256" key="1">
    <source>
        <dbReference type="SAM" id="Phobius"/>
    </source>
</evidence>
<proteinExistence type="predicted"/>
<dbReference type="InterPro" id="IPR054223">
    <property type="entry name" value="DUF6943"/>
</dbReference>
<comment type="caution">
    <text evidence="2">The sequence shown here is derived from an EMBL/GenBank/DDBJ whole genome shotgun (WGS) entry which is preliminary data.</text>
</comment>